<dbReference type="Gene3D" id="3.40.50.720">
    <property type="entry name" value="NAD(P)-binding Rossmann-like Domain"/>
    <property type="match status" value="1"/>
</dbReference>
<dbReference type="GO" id="GO:0016491">
    <property type="term" value="F:oxidoreductase activity"/>
    <property type="evidence" value="ECO:0007669"/>
    <property type="project" value="UniProtKB-KW"/>
</dbReference>
<dbReference type="EMBL" id="JACHOU010000004">
    <property type="protein sequence ID" value="MBB6354578.1"/>
    <property type="molecule type" value="Genomic_DNA"/>
</dbReference>
<dbReference type="SUPFAM" id="SSF51735">
    <property type="entry name" value="NAD(P)-binding Rossmann-fold domains"/>
    <property type="match status" value="1"/>
</dbReference>
<comment type="similarity">
    <text evidence="1">Belongs to the HIBADH-related family.</text>
</comment>
<keyword evidence="3" id="KW-0520">NAD</keyword>
<keyword evidence="8" id="KW-1185">Reference proteome</keyword>
<reference evidence="7 8" key="1">
    <citation type="submission" date="2020-08" db="EMBL/GenBank/DDBJ databases">
        <title>Genomic Encyclopedia of Type Strains, Phase IV (KMG-IV): sequencing the most valuable type-strain genomes for metagenomic binning, comparative biology and taxonomic classification.</title>
        <authorList>
            <person name="Goeker M."/>
        </authorList>
    </citation>
    <scope>NUCLEOTIDE SEQUENCE [LARGE SCALE GENOMIC DNA]</scope>
    <source>
        <strain evidence="7 8">DSM 7051</strain>
    </source>
</reference>
<dbReference type="InterPro" id="IPR015815">
    <property type="entry name" value="HIBADH-related"/>
</dbReference>
<dbReference type="InterPro" id="IPR029154">
    <property type="entry name" value="HIBADH-like_NADP-bd"/>
</dbReference>
<dbReference type="SUPFAM" id="SSF48179">
    <property type="entry name" value="6-phosphogluconate dehydrogenase C-terminal domain-like"/>
    <property type="match status" value="1"/>
</dbReference>
<dbReference type="Gene3D" id="1.10.1040.10">
    <property type="entry name" value="N-(1-d-carboxylethyl)-l-norvaline Dehydrogenase, domain 2"/>
    <property type="match status" value="1"/>
</dbReference>
<organism evidence="7 8">
    <name type="scientific">Aminobacter aganoensis</name>
    <dbReference type="NCBI Taxonomy" id="83264"/>
    <lineage>
        <taxon>Bacteria</taxon>
        <taxon>Pseudomonadati</taxon>
        <taxon>Pseudomonadota</taxon>
        <taxon>Alphaproteobacteria</taxon>
        <taxon>Hyphomicrobiales</taxon>
        <taxon>Phyllobacteriaceae</taxon>
        <taxon>Aminobacter</taxon>
    </lineage>
</organism>
<dbReference type="Pfam" id="PF14833">
    <property type="entry name" value="NAD_binding_11"/>
    <property type="match status" value="1"/>
</dbReference>
<dbReference type="GO" id="GO:0050661">
    <property type="term" value="F:NADP binding"/>
    <property type="evidence" value="ECO:0007669"/>
    <property type="project" value="InterPro"/>
</dbReference>
<gene>
    <name evidence="7" type="ORF">GGR00_002362</name>
</gene>
<evidence type="ECO:0000256" key="4">
    <source>
        <dbReference type="PIRSR" id="PIRSR000103-1"/>
    </source>
</evidence>
<dbReference type="PANTHER" id="PTHR43060:SF15">
    <property type="entry name" value="3-HYDROXYISOBUTYRATE DEHYDROGENASE-LIKE 1, MITOCHONDRIAL-RELATED"/>
    <property type="match status" value="1"/>
</dbReference>
<feature type="domain" description="3-hydroxyisobutyrate dehydrogenase-like NAD-binding" evidence="6">
    <location>
        <begin position="163"/>
        <end position="282"/>
    </location>
</feature>
<evidence type="ECO:0000256" key="3">
    <source>
        <dbReference type="ARBA" id="ARBA00023027"/>
    </source>
</evidence>
<dbReference type="Pfam" id="PF03446">
    <property type="entry name" value="NAD_binding_2"/>
    <property type="match status" value="1"/>
</dbReference>
<dbReference type="Proteomes" id="UP000536262">
    <property type="component" value="Unassembled WGS sequence"/>
</dbReference>
<dbReference type="InterPro" id="IPR008927">
    <property type="entry name" value="6-PGluconate_DH-like_C_sf"/>
</dbReference>
<name>A0A7X0F7V9_9HYPH</name>
<dbReference type="InterPro" id="IPR002204">
    <property type="entry name" value="3-OH-isobutyrate_DH-rel_CS"/>
</dbReference>
<evidence type="ECO:0000313" key="7">
    <source>
        <dbReference type="EMBL" id="MBB6354578.1"/>
    </source>
</evidence>
<dbReference type="PIRSF" id="PIRSF000103">
    <property type="entry name" value="HIBADH"/>
    <property type="match status" value="1"/>
</dbReference>
<dbReference type="InterPro" id="IPR036291">
    <property type="entry name" value="NAD(P)-bd_dom_sf"/>
</dbReference>
<dbReference type="GO" id="GO:0051287">
    <property type="term" value="F:NAD binding"/>
    <property type="evidence" value="ECO:0007669"/>
    <property type="project" value="InterPro"/>
</dbReference>
<dbReference type="InterPro" id="IPR006115">
    <property type="entry name" value="6PGDH_NADP-bd"/>
</dbReference>
<evidence type="ECO:0000259" key="6">
    <source>
        <dbReference type="Pfam" id="PF14833"/>
    </source>
</evidence>
<protein>
    <submittedName>
        <fullName evidence="7">3-hydroxyisobutyrate dehydrogenase-like beta-hydroxyacid dehydrogenase</fullName>
    </submittedName>
</protein>
<feature type="domain" description="6-phosphogluconate dehydrogenase NADP-binding" evidence="5">
    <location>
        <begin position="2"/>
        <end position="155"/>
    </location>
</feature>
<dbReference type="RefSeq" id="WP_055970683.1">
    <property type="nucleotide sequence ID" value="NZ_BAABEG010000001.1"/>
</dbReference>
<dbReference type="PROSITE" id="PS00895">
    <property type="entry name" value="3_HYDROXYISOBUT_DH"/>
    <property type="match status" value="1"/>
</dbReference>
<dbReference type="PANTHER" id="PTHR43060">
    <property type="entry name" value="3-HYDROXYISOBUTYRATE DEHYDROGENASE-LIKE 1, MITOCHONDRIAL-RELATED"/>
    <property type="match status" value="1"/>
</dbReference>
<sequence length="335" mass="35836">MKVGFIGLGTMGRNAALNVLRKGYEMVVFDVRPEALGPLVEKGARAASSPADLLDQVEVVVTMVFGPKEIEAVVRGKDGFLTTDCDGKYWIDLTTSSPQLMRDLGAEFRKRGGAAVDAPVTGSVDSAIRGDMIMFVGGEDADIERVRPVIEAMGEIRKVGRHGNGYVAKLVNNQLWKIHAAAIGEAMVTAKVAGLEPDVWWAAMKGGAADSFVMQHDVPSIFAGHYDPSFPLALCLKDLGLIAELMNETGTRSELTRATHDRFREAASRYGKDAGEMTVCKVIEDDAKVELRVAGDWIAPWEIKHPALPERAVGAVSPIAASGLSASSSSSLIRG</sequence>
<comment type="caution">
    <text evidence="7">The sequence shown here is derived from an EMBL/GenBank/DDBJ whole genome shotgun (WGS) entry which is preliminary data.</text>
</comment>
<evidence type="ECO:0000256" key="1">
    <source>
        <dbReference type="ARBA" id="ARBA00009080"/>
    </source>
</evidence>
<evidence type="ECO:0000313" key="8">
    <source>
        <dbReference type="Proteomes" id="UP000536262"/>
    </source>
</evidence>
<dbReference type="AlphaFoldDB" id="A0A7X0F7V9"/>
<dbReference type="GO" id="GO:0016054">
    <property type="term" value="P:organic acid catabolic process"/>
    <property type="evidence" value="ECO:0007669"/>
    <property type="project" value="UniProtKB-ARBA"/>
</dbReference>
<proteinExistence type="inferred from homology"/>
<feature type="active site" evidence="4">
    <location>
        <position position="169"/>
    </location>
</feature>
<evidence type="ECO:0000256" key="2">
    <source>
        <dbReference type="ARBA" id="ARBA00023002"/>
    </source>
</evidence>
<accession>A0A7X0F7V9</accession>
<dbReference type="InterPro" id="IPR013328">
    <property type="entry name" value="6PGD_dom2"/>
</dbReference>
<keyword evidence="2" id="KW-0560">Oxidoreductase</keyword>
<evidence type="ECO:0000259" key="5">
    <source>
        <dbReference type="Pfam" id="PF03446"/>
    </source>
</evidence>